<gene>
    <name evidence="2" type="ORF">PGLA2088_LOCUS18803</name>
</gene>
<comment type="caution">
    <text evidence="2">The sequence shown here is derived from an EMBL/GenBank/DDBJ whole genome shotgun (WGS) entry which is preliminary data.</text>
</comment>
<accession>A0A813JDC0</accession>
<proteinExistence type="predicted"/>
<evidence type="ECO:0000256" key="1">
    <source>
        <dbReference type="SAM" id="MobiDB-lite"/>
    </source>
</evidence>
<feature type="non-terminal residue" evidence="2">
    <location>
        <position position="151"/>
    </location>
</feature>
<reference evidence="2" key="1">
    <citation type="submission" date="2021-02" db="EMBL/GenBank/DDBJ databases">
        <authorList>
            <person name="Dougan E. K."/>
            <person name="Rhodes N."/>
            <person name="Thang M."/>
            <person name="Chan C."/>
        </authorList>
    </citation>
    <scope>NUCLEOTIDE SEQUENCE</scope>
</reference>
<evidence type="ECO:0000313" key="3">
    <source>
        <dbReference type="Proteomes" id="UP000626109"/>
    </source>
</evidence>
<dbReference type="Proteomes" id="UP000626109">
    <property type="component" value="Unassembled WGS sequence"/>
</dbReference>
<dbReference type="AlphaFoldDB" id="A0A813JDC0"/>
<name>A0A813JDC0_POLGL</name>
<feature type="non-terminal residue" evidence="2">
    <location>
        <position position="1"/>
    </location>
</feature>
<protein>
    <submittedName>
        <fullName evidence="2">Uncharacterized protein</fullName>
    </submittedName>
</protein>
<organism evidence="2 3">
    <name type="scientific">Polarella glacialis</name>
    <name type="common">Dinoflagellate</name>
    <dbReference type="NCBI Taxonomy" id="89957"/>
    <lineage>
        <taxon>Eukaryota</taxon>
        <taxon>Sar</taxon>
        <taxon>Alveolata</taxon>
        <taxon>Dinophyceae</taxon>
        <taxon>Suessiales</taxon>
        <taxon>Suessiaceae</taxon>
        <taxon>Polarella</taxon>
    </lineage>
</organism>
<evidence type="ECO:0000313" key="2">
    <source>
        <dbReference type="EMBL" id="CAE8674058.1"/>
    </source>
</evidence>
<sequence>VLEQDEVAPRQSLAAAEQAVLAARAAGDLAAEAAASVHAAEARLLVHGPGDLSEGLEELRALWAAAASAATEEEEEEEALGVPAAGGSSGSRALPRPAAELEQRVLRLLARAALAQQQPLQALELADQMAARTLWRAAARRIAAVAHRLAE</sequence>
<feature type="region of interest" description="Disordered" evidence="1">
    <location>
        <begin position="67"/>
        <end position="96"/>
    </location>
</feature>
<dbReference type="EMBL" id="CAJNNW010024751">
    <property type="protein sequence ID" value="CAE8674058.1"/>
    <property type="molecule type" value="Genomic_DNA"/>
</dbReference>